<keyword evidence="4" id="KW-1133">Transmembrane helix</keyword>
<comment type="caution">
    <text evidence="5">The sequence shown here is derived from an EMBL/GenBank/DDBJ whole genome shotgun (WGS) entry which is preliminary data.</text>
</comment>
<reference evidence="5 6" key="1">
    <citation type="submission" date="2018-08" db="EMBL/GenBank/DDBJ databases">
        <title>Whole genome sequence analysis of Dermacoccus abyssi bacteria isolated from Deep Mariana trench Micromonospora spp reveals genes involved in the environmental adaptation and production of secondary metabolites.</title>
        <authorList>
            <person name="Abdel-Mageed W.M."/>
            <person name="Lehri B."/>
            <person name="Nouioui I."/>
            <person name="Goodfellow I."/>
            <person name="Jaspars M."/>
            <person name="Karlyshev A."/>
        </authorList>
    </citation>
    <scope>NUCLEOTIDE SEQUENCE [LARGE SCALE GENOMIC DNA]</scope>
    <source>
        <strain evidence="5 6">MT1.1</strain>
    </source>
</reference>
<dbReference type="AlphaFoldDB" id="A0A417Z6B0"/>
<dbReference type="PANTHER" id="PTHR37313:SF2">
    <property type="entry name" value="UPF0749 PROTEIN YLXX"/>
    <property type="match status" value="1"/>
</dbReference>
<sequence>MSKKQKKTPEAPDLDAPTEIDPAEASSEPAEDAALPGEKHVPEEGAETSPSIATSAEQSDATPDDGHEAPAQPWRRYAFGGPRSLAGGLTAAVLALGLGFAVMTQVQQNEKSGLDNLSQADLVALLGNVNDQSARLEKELDDLTTSKEQLARGGDRAAVADAQKRLDQLAILNGTVQVKGPGIIIEVDSAGGDVTAANILDAVQELRDAGAESIDVGGNRIVASSWFTDVDGRPSVEGRSLPDKFTISAIGDPHTMSTAMAIPGGVTDTLTQAGARVKVSEETSMQITSLHRRD</sequence>
<evidence type="ECO:0000256" key="3">
    <source>
        <dbReference type="SAM" id="MobiDB-lite"/>
    </source>
</evidence>
<dbReference type="Proteomes" id="UP000285376">
    <property type="component" value="Unassembled WGS sequence"/>
</dbReference>
<keyword evidence="4" id="KW-0472">Membrane</keyword>
<dbReference type="InterPro" id="IPR010273">
    <property type="entry name" value="DUF881"/>
</dbReference>
<dbReference type="EMBL" id="QWLM01000006">
    <property type="protein sequence ID" value="RHW46144.1"/>
    <property type="molecule type" value="Genomic_DNA"/>
</dbReference>
<accession>A0A417Z6B0</accession>
<evidence type="ECO:0000256" key="2">
    <source>
        <dbReference type="SAM" id="Coils"/>
    </source>
</evidence>
<name>A0A417Z6B0_9MICO</name>
<dbReference type="PANTHER" id="PTHR37313">
    <property type="entry name" value="UPF0749 PROTEIN RV1825"/>
    <property type="match status" value="1"/>
</dbReference>
<dbReference type="RefSeq" id="WP_118913172.1">
    <property type="nucleotide sequence ID" value="NZ_CBCRVH010000008.1"/>
</dbReference>
<gene>
    <name evidence="5" type="ORF">D1832_06640</name>
</gene>
<evidence type="ECO:0000313" key="5">
    <source>
        <dbReference type="EMBL" id="RHW46144.1"/>
    </source>
</evidence>
<feature type="compositionally biased region" description="Low complexity" evidence="3">
    <location>
        <begin position="23"/>
        <end position="34"/>
    </location>
</feature>
<comment type="similarity">
    <text evidence="1">Belongs to the UPF0749 family.</text>
</comment>
<evidence type="ECO:0000313" key="6">
    <source>
        <dbReference type="Proteomes" id="UP000285376"/>
    </source>
</evidence>
<keyword evidence="2" id="KW-0175">Coiled coil</keyword>
<evidence type="ECO:0000256" key="1">
    <source>
        <dbReference type="ARBA" id="ARBA00009108"/>
    </source>
</evidence>
<evidence type="ECO:0000256" key="4">
    <source>
        <dbReference type="SAM" id="Phobius"/>
    </source>
</evidence>
<feature type="compositionally biased region" description="Acidic residues" evidence="3">
    <location>
        <begin position="12"/>
        <end position="22"/>
    </location>
</feature>
<dbReference type="Gene3D" id="3.30.70.1880">
    <property type="entry name" value="Protein of unknown function DUF881"/>
    <property type="match status" value="1"/>
</dbReference>
<dbReference type="GO" id="GO:0005886">
    <property type="term" value="C:plasma membrane"/>
    <property type="evidence" value="ECO:0007669"/>
    <property type="project" value="TreeGrafter"/>
</dbReference>
<feature type="transmembrane region" description="Helical" evidence="4">
    <location>
        <begin position="85"/>
        <end position="103"/>
    </location>
</feature>
<feature type="compositionally biased region" description="Polar residues" evidence="3">
    <location>
        <begin position="48"/>
        <end position="61"/>
    </location>
</feature>
<keyword evidence="4" id="KW-0812">Transmembrane</keyword>
<organism evidence="5 6">
    <name type="scientific">Dermacoccus abyssi</name>
    <dbReference type="NCBI Taxonomy" id="322596"/>
    <lineage>
        <taxon>Bacteria</taxon>
        <taxon>Bacillati</taxon>
        <taxon>Actinomycetota</taxon>
        <taxon>Actinomycetes</taxon>
        <taxon>Micrococcales</taxon>
        <taxon>Dermacoccaceae</taxon>
        <taxon>Dermacoccus</taxon>
    </lineage>
</organism>
<feature type="region of interest" description="Disordered" evidence="3">
    <location>
        <begin position="1"/>
        <end position="75"/>
    </location>
</feature>
<proteinExistence type="inferred from homology"/>
<dbReference type="Pfam" id="PF05949">
    <property type="entry name" value="DUF881"/>
    <property type="match status" value="1"/>
</dbReference>
<feature type="coiled-coil region" evidence="2">
    <location>
        <begin position="126"/>
        <end position="153"/>
    </location>
</feature>
<protein>
    <submittedName>
        <fullName evidence="5">DUF881 domain-containing protein</fullName>
    </submittedName>
</protein>